<dbReference type="SUPFAM" id="SSF46938">
    <property type="entry name" value="CRAL/TRIO N-terminal domain"/>
    <property type="match status" value="1"/>
</dbReference>
<dbReference type="PANTHER" id="PTHR10174:SF130">
    <property type="entry name" value="ALPHA-TOCOPHEROL TRANSFER PROTEIN-LIKE"/>
    <property type="match status" value="1"/>
</dbReference>
<dbReference type="Pfam" id="PF00650">
    <property type="entry name" value="CRAL_TRIO"/>
    <property type="match status" value="1"/>
</dbReference>
<dbReference type="PRINTS" id="PR00180">
    <property type="entry name" value="CRETINALDHBP"/>
</dbReference>
<reference evidence="2" key="1">
    <citation type="submission" date="2020-08" db="EMBL/GenBank/DDBJ databases">
        <title>Multicomponent nature underlies the extraordinary mechanical properties of spider dragline silk.</title>
        <authorList>
            <person name="Kono N."/>
            <person name="Nakamura H."/>
            <person name="Mori M."/>
            <person name="Yoshida Y."/>
            <person name="Ohtoshi R."/>
            <person name="Malay A.D."/>
            <person name="Moran D.A.P."/>
            <person name="Tomita M."/>
            <person name="Numata K."/>
            <person name="Arakawa K."/>
        </authorList>
    </citation>
    <scope>NUCLEOTIDE SEQUENCE</scope>
</reference>
<dbReference type="EMBL" id="BMAW01101602">
    <property type="protein sequence ID" value="GFT00231.1"/>
    <property type="molecule type" value="Genomic_DNA"/>
</dbReference>
<dbReference type="Proteomes" id="UP000887013">
    <property type="component" value="Unassembled WGS sequence"/>
</dbReference>
<protein>
    <submittedName>
        <fullName evidence="2">Alpha-tocopherol transfer protein-like</fullName>
    </submittedName>
</protein>
<dbReference type="InterPro" id="IPR001251">
    <property type="entry name" value="CRAL-TRIO_dom"/>
</dbReference>
<dbReference type="AlphaFoldDB" id="A0A8X6N8L9"/>
<dbReference type="PROSITE" id="PS50191">
    <property type="entry name" value="CRAL_TRIO"/>
    <property type="match status" value="1"/>
</dbReference>
<dbReference type="OrthoDB" id="6432908at2759"/>
<organism evidence="2 3">
    <name type="scientific">Nephila pilipes</name>
    <name type="common">Giant wood spider</name>
    <name type="synonym">Nephila maculata</name>
    <dbReference type="NCBI Taxonomy" id="299642"/>
    <lineage>
        <taxon>Eukaryota</taxon>
        <taxon>Metazoa</taxon>
        <taxon>Ecdysozoa</taxon>
        <taxon>Arthropoda</taxon>
        <taxon>Chelicerata</taxon>
        <taxon>Arachnida</taxon>
        <taxon>Araneae</taxon>
        <taxon>Araneomorphae</taxon>
        <taxon>Entelegynae</taxon>
        <taxon>Araneoidea</taxon>
        <taxon>Nephilidae</taxon>
        <taxon>Nephila</taxon>
    </lineage>
</organism>
<evidence type="ECO:0000313" key="2">
    <source>
        <dbReference type="EMBL" id="GFT00231.1"/>
    </source>
</evidence>
<dbReference type="SMART" id="SM00516">
    <property type="entry name" value="SEC14"/>
    <property type="match status" value="1"/>
</dbReference>
<evidence type="ECO:0000259" key="1">
    <source>
        <dbReference type="PROSITE" id="PS50191"/>
    </source>
</evidence>
<dbReference type="SMART" id="SM01100">
    <property type="entry name" value="CRAL_TRIO_N"/>
    <property type="match status" value="1"/>
</dbReference>
<keyword evidence="3" id="KW-1185">Reference proteome</keyword>
<dbReference type="InterPro" id="IPR036865">
    <property type="entry name" value="CRAL-TRIO_dom_sf"/>
</dbReference>
<dbReference type="SUPFAM" id="SSF52087">
    <property type="entry name" value="CRAL/TRIO domain"/>
    <property type="match status" value="1"/>
</dbReference>
<dbReference type="Gene3D" id="3.40.525.10">
    <property type="entry name" value="CRAL-TRIO lipid binding domain"/>
    <property type="match status" value="1"/>
</dbReference>
<comment type="caution">
    <text evidence="2">The sequence shown here is derived from an EMBL/GenBank/DDBJ whole genome shotgun (WGS) entry which is preliminary data.</text>
</comment>
<name>A0A8X6N8L9_NEPPI</name>
<proteinExistence type="predicted"/>
<sequence>MSDITRQNASFKYALSEATKLDEDSLKRAKDKIGETEANRSHCLHVLRTNLREFEDIEPCLDENFLLKFLRVAKFDCKKAFDRIKNYYRLQDILLNRLKNGSMPITKVREIPYSFLLPYRNENNAVIVVAKMGLLDYSKLSFEKMSYLDWLLTDYLLANPITQLYGVITIFDFADFKFRSALAVNPKTAFEYMYTVQNAVPLRIKGFHVINAPFVFRLFYNMFYPVMSTKLQNRLVIHPNNDSWKSLHSFIPPEILPEEYGGAVKQSDLINLVENADSLDEQFREQFKYGYAKTKHIRMLKKIITSENETPDSEKKSSAKT</sequence>
<dbReference type="GO" id="GO:1902936">
    <property type="term" value="F:phosphatidylinositol bisphosphate binding"/>
    <property type="evidence" value="ECO:0007669"/>
    <property type="project" value="TreeGrafter"/>
</dbReference>
<dbReference type="CDD" id="cd00170">
    <property type="entry name" value="SEC14"/>
    <property type="match status" value="1"/>
</dbReference>
<evidence type="ECO:0000313" key="3">
    <source>
        <dbReference type="Proteomes" id="UP000887013"/>
    </source>
</evidence>
<dbReference type="InterPro" id="IPR011074">
    <property type="entry name" value="CRAL/TRIO_N_dom"/>
</dbReference>
<accession>A0A8X6N8L9</accession>
<feature type="domain" description="CRAL-TRIO" evidence="1">
    <location>
        <begin position="104"/>
        <end position="268"/>
    </location>
</feature>
<dbReference type="PANTHER" id="PTHR10174">
    <property type="entry name" value="ALPHA-TOCOPHEROL TRANSFER PROTEIN-RELATED"/>
    <property type="match status" value="1"/>
</dbReference>
<dbReference type="GO" id="GO:0016020">
    <property type="term" value="C:membrane"/>
    <property type="evidence" value="ECO:0007669"/>
    <property type="project" value="TreeGrafter"/>
</dbReference>
<gene>
    <name evidence="2" type="primary">Ttpal</name>
    <name evidence="2" type="ORF">NPIL_541441</name>
</gene>
<dbReference type="Gene3D" id="1.20.5.1200">
    <property type="entry name" value="Alpha-tocopherol transfer"/>
    <property type="match status" value="1"/>
</dbReference>
<dbReference type="InterPro" id="IPR036273">
    <property type="entry name" value="CRAL/TRIO_N_dom_sf"/>
</dbReference>
<dbReference type="Gene3D" id="1.10.8.20">
    <property type="entry name" value="N-terminal domain of phosphatidylinositol transfer protein sec14p"/>
    <property type="match status" value="1"/>
</dbReference>